<comment type="caution">
    <text evidence="1">The sequence shown here is derived from an EMBL/GenBank/DDBJ whole genome shotgun (WGS) entry which is preliminary data.</text>
</comment>
<dbReference type="AlphaFoldDB" id="A0A241ZH24"/>
<dbReference type="RefSeq" id="WP_086249668.1">
    <property type="nucleotide sequence ID" value="NZ_NGEL01000056.1"/>
</dbReference>
<evidence type="ECO:0000313" key="1">
    <source>
        <dbReference type="EMBL" id="OTM90953.1"/>
    </source>
</evidence>
<dbReference type="Proteomes" id="UP000194699">
    <property type="component" value="Unassembled WGS sequence"/>
</dbReference>
<accession>A0A241ZH24</accession>
<organism evidence="1 2">
    <name type="scientific">Acinetobacter baumannii</name>
    <dbReference type="NCBI Taxonomy" id="470"/>
    <lineage>
        <taxon>Bacteria</taxon>
        <taxon>Pseudomonadati</taxon>
        <taxon>Pseudomonadota</taxon>
        <taxon>Gammaproteobacteria</taxon>
        <taxon>Moraxellales</taxon>
        <taxon>Moraxellaceae</taxon>
        <taxon>Acinetobacter</taxon>
        <taxon>Acinetobacter calcoaceticus/baumannii complex</taxon>
    </lineage>
</organism>
<evidence type="ECO:0000313" key="2">
    <source>
        <dbReference type="Proteomes" id="UP000194699"/>
    </source>
</evidence>
<protein>
    <submittedName>
        <fullName evidence="1">Uncharacterized protein</fullName>
    </submittedName>
</protein>
<name>A0A241ZH24_ACIBA</name>
<reference evidence="1 2" key="1">
    <citation type="submission" date="2017-05" db="EMBL/GenBank/DDBJ databases">
        <authorList>
            <person name="Song R."/>
            <person name="Chenine A.L."/>
            <person name="Ruprecht R.M."/>
        </authorList>
    </citation>
    <scope>NUCLEOTIDE SEQUENCE [LARGE SCALE GENOMIC DNA]</scope>
    <source>
        <strain evidence="1 2">PR350</strain>
    </source>
</reference>
<gene>
    <name evidence="1" type="ORF">B9X95_05925</name>
</gene>
<sequence length="69" mass="8192">MNPENQKEPLLFGSMTYTQIMQLRAAYNLGIKDAETRQANSLYQKLQRHGWLKRLKERQVITKRDGEQQ</sequence>
<dbReference type="EMBL" id="NGEL01000056">
    <property type="protein sequence ID" value="OTM90953.1"/>
    <property type="molecule type" value="Genomic_DNA"/>
</dbReference>
<proteinExistence type="predicted"/>